<organism evidence="2 3">
    <name type="scientific">Circinella minor</name>
    <dbReference type="NCBI Taxonomy" id="1195481"/>
    <lineage>
        <taxon>Eukaryota</taxon>
        <taxon>Fungi</taxon>
        <taxon>Fungi incertae sedis</taxon>
        <taxon>Mucoromycota</taxon>
        <taxon>Mucoromycotina</taxon>
        <taxon>Mucoromycetes</taxon>
        <taxon>Mucorales</taxon>
        <taxon>Lichtheimiaceae</taxon>
        <taxon>Circinella</taxon>
    </lineage>
</organism>
<keyword evidence="3" id="KW-1185">Reference proteome</keyword>
<evidence type="ECO:0000256" key="1">
    <source>
        <dbReference type="SAM" id="MobiDB-lite"/>
    </source>
</evidence>
<feature type="compositionally biased region" description="Basic residues" evidence="1">
    <location>
        <begin position="1"/>
        <end position="12"/>
    </location>
</feature>
<gene>
    <name evidence="2" type="ORF">INT45_005905</name>
</gene>
<evidence type="ECO:0000313" key="3">
    <source>
        <dbReference type="Proteomes" id="UP000646827"/>
    </source>
</evidence>
<protein>
    <submittedName>
        <fullName evidence="2">Uncharacterized protein</fullName>
    </submittedName>
</protein>
<name>A0A8H7RTF6_9FUNG</name>
<evidence type="ECO:0000313" key="2">
    <source>
        <dbReference type="EMBL" id="KAG2216430.1"/>
    </source>
</evidence>
<dbReference type="Proteomes" id="UP000646827">
    <property type="component" value="Unassembled WGS sequence"/>
</dbReference>
<comment type="caution">
    <text evidence="2">The sequence shown here is derived from an EMBL/GenBank/DDBJ whole genome shotgun (WGS) entry which is preliminary data.</text>
</comment>
<accession>A0A8H7RTF6</accession>
<reference evidence="2 3" key="1">
    <citation type="submission" date="2020-12" db="EMBL/GenBank/DDBJ databases">
        <title>Metabolic potential, ecology and presence of endohyphal bacteria is reflected in genomic diversity of Mucoromycotina.</title>
        <authorList>
            <person name="Muszewska A."/>
            <person name="Okrasinska A."/>
            <person name="Steczkiewicz K."/>
            <person name="Drgas O."/>
            <person name="Orlowska M."/>
            <person name="Perlinska-Lenart U."/>
            <person name="Aleksandrzak-Piekarczyk T."/>
            <person name="Szatraj K."/>
            <person name="Zielenkiewicz U."/>
            <person name="Pilsyk S."/>
            <person name="Malc E."/>
            <person name="Mieczkowski P."/>
            <person name="Kruszewska J.S."/>
            <person name="Biernat P."/>
            <person name="Pawlowska J."/>
        </authorList>
    </citation>
    <scope>NUCLEOTIDE SEQUENCE [LARGE SCALE GENOMIC DNA]</scope>
    <source>
        <strain evidence="2 3">CBS 142.35</strain>
    </source>
</reference>
<dbReference type="EMBL" id="JAEPRB010000407">
    <property type="protein sequence ID" value="KAG2216430.1"/>
    <property type="molecule type" value="Genomic_DNA"/>
</dbReference>
<proteinExistence type="predicted"/>
<feature type="region of interest" description="Disordered" evidence="1">
    <location>
        <begin position="1"/>
        <end position="79"/>
    </location>
</feature>
<sequence length="353" mass="40212">MANTRGSRKHKRYLSESDEEENMSTENTYNQRQKKQTKYQQLQKNDNDMSSEETYPNQYNEHLLSPSSSSSLNEDTQGVWNQDRTEIKIEKGSLTEQKFLHKAAQDCYKENGFPSSQSQNTYKLALLRAMEAAGKKERSTRMYSIKPDIIQLKYTATIGNRRTGLHNSVLDWLKTYPFNEVNFPIDAINDKGERTPVYYATLLEDDRFLKDGFRTDGAMFFSAGLVDCIRNVMFHPSSGRPRMKKTEPYISKETIALVSTAMFYRIVKLSFRKDKAIFNQDFAVGSDWAKLYQGMLDAEFGPSGLSSITWSKIESYITALVFAGGGLGKQTNVDVMLDLLPSLTPLAKNSDDN</sequence>
<dbReference type="AlphaFoldDB" id="A0A8H7RTF6"/>
<feature type="compositionally biased region" description="Low complexity" evidence="1">
    <location>
        <begin position="63"/>
        <end position="72"/>
    </location>
</feature>
<dbReference type="OrthoDB" id="10672766at2759"/>